<comment type="function">
    <text evidence="1">Involved in nucleolar processing of pre-18S ribosomal RNA.</text>
</comment>
<evidence type="ECO:0000313" key="3">
    <source>
        <dbReference type="Proteomes" id="UP000821866"/>
    </source>
</evidence>
<comment type="similarity">
    <text evidence="1">Belongs to the HEATR1/UTP10 family.</text>
</comment>
<name>A0A9J6EBG3_RHIMP</name>
<dbReference type="EMBL" id="JABSTU010000005">
    <property type="protein sequence ID" value="KAH8031413.1"/>
    <property type="molecule type" value="Genomic_DNA"/>
</dbReference>
<dbReference type="Proteomes" id="UP000821866">
    <property type="component" value="Chromosome 3"/>
</dbReference>
<dbReference type="GO" id="GO:0000462">
    <property type="term" value="P:maturation of SSU-rRNA from tricistronic rRNA transcript (SSU-rRNA, 5.8S rRNA, LSU-rRNA)"/>
    <property type="evidence" value="ECO:0007669"/>
    <property type="project" value="TreeGrafter"/>
</dbReference>
<dbReference type="GO" id="GO:0030515">
    <property type="term" value="F:snoRNA binding"/>
    <property type="evidence" value="ECO:0007669"/>
    <property type="project" value="TreeGrafter"/>
</dbReference>
<dbReference type="VEuPathDB" id="VectorBase:LOC119163764"/>
<evidence type="ECO:0000313" key="2">
    <source>
        <dbReference type="EMBL" id="KAH8031413.1"/>
    </source>
</evidence>
<dbReference type="GO" id="GO:0032040">
    <property type="term" value="C:small-subunit processome"/>
    <property type="evidence" value="ECO:0007669"/>
    <property type="project" value="TreeGrafter"/>
</dbReference>
<sequence length="235" mass="25352">MAHGKSLSVVPSASTIVSETSGATSSEEAALNRQTALLSLKLLIRTLGAEHRDAFAEPADAHHCSFRPSHATLPRHPAEQGKERSDVVTMALITALHRLVESLAPFLSAYLTTILVQVCTMHVSCAKEGASGTLCQRLESTSTHIAHHVPARVLIPAIEESFHKLSHSAAALEPLMSLLGEFISSIEKADLKGHLPQLQELVLHLLAYRRDNPQNCLTLGSKFGVALHALTLRSF</sequence>
<organism evidence="2 3">
    <name type="scientific">Rhipicephalus microplus</name>
    <name type="common">Cattle tick</name>
    <name type="synonym">Boophilus microplus</name>
    <dbReference type="NCBI Taxonomy" id="6941"/>
    <lineage>
        <taxon>Eukaryota</taxon>
        <taxon>Metazoa</taxon>
        <taxon>Ecdysozoa</taxon>
        <taxon>Arthropoda</taxon>
        <taxon>Chelicerata</taxon>
        <taxon>Arachnida</taxon>
        <taxon>Acari</taxon>
        <taxon>Parasitiformes</taxon>
        <taxon>Ixodida</taxon>
        <taxon>Ixodoidea</taxon>
        <taxon>Ixodidae</taxon>
        <taxon>Rhipicephalinae</taxon>
        <taxon>Rhipicephalus</taxon>
        <taxon>Boophilus</taxon>
    </lineage>
</organism>
<comment type="caution">
    <text evidence="2">The sequence shown here is derived from an EMBL/GenBank/DDBJ whole genome shotgun (WGS) entry which is preliminary data.</text>
</comment>
<reference evidence="2" key="1">
    <citation type="journal article" date="2020" name="Cell">
        <title>Large-Scale Comparative Analyses of Tick Genomes Elucidate Their Genetic Diversity and Vector Capacities.</title>
        <authorList>
            <consortium name="Tick Genome and Microbiome Consortium (TIGMIC)"/>
            <person name="Jia N."/>
            <person name="Wang J."/>
            <person name="Shi W."/>
            <person name="Du L."/>
            <person name="Sun Y."/>
            <person name="Zhan W."/>
            <person name="Jiang J.F."/>
            <person name="Wang Q."/>
            <person name="Zhang B."/>
            <person name="Ji P."/>
            <person name="Bell-Sakyi L."/>
            <person name="Cui X.M."/>
            <person name="Yuan T.T."/>
            <person name="Jiang B.G."/>
            <person name="Yang W.F."/>
            <person name="Lam T.T."/>
            <person name="Chang Q.C."/>
            <person name="Ding S.J."/>
            <person name="Wang X.J."/>
            <person name="Zhu J.G."/>
            <person name="Ruan X.D."/>
            <person name="Zhao L."/>
            <person name="Wei J.T."/>
            <person name="Ye R.Z."/>
            <person name="Que T.C."/>
            <person name="Du C.H."/>
            <person name="Zhou Y.H."/>
            <person name="Cheng J.X."/>
            <person name="Dai P.F."/>
            <person name="Guo W.B."/>
            <person name="Han X.H."/>
            <person name="Huang E.J."/>
            <person name="Li L.F."/>
            <person name="Wei W."/>
            <person name="Gao Y.C."/>
            <person name="Liu J.Z."/>
            <person name="Shao H.Z."/>
            <person name="Wang X."/>
            <person name="Wang C.C."/>
            <person name="Yang T.C."/>
            <person name="Huo Q.B."/>
            <person name="Li W."/>
            <person name="Chen H.Y."/>
            <person name="Chen S.E."/>
            <person name="Zhou L.G."/>
            <person name="Ni X.B."/>
            <person name="Tian J.H."/>
            <person name="Sheng Y."/>
            <person name="Liu T."/>
            <person name="Pan Y.S."/>
            <person name="Xia L.Y."/>
            <person name="Li J."/>
            <person name="Zhao F."/>
            <person name="Cao W.C."/>
        </authorList>
    </citation>
    <scope>NUCLEOTIDE SEQUENCE</scope>
    <source>
        <strain evidence="2">Rmic-2018</strain>
    </source>
</reference>
<dbReference type="GO" id="GO:0034455">
    <property type="term" value="C:t-UTP complex"/>
    <property type="evidence" value="ECO:0007669"/>
    <property type="project" value="TreeGrafter"/>
</dbReference>
<evidence type="ECO:0000256" key="1">
    <source>
        <dbReference type="RuleBase" id="RU367065"/>
    </source>
</evidence>
<keyword evidence="1" id="KW-0690">Ribosome biogenesis</keyword>
<dbReference type="PANTHER" id="PTHR13457">
    <property type="entry name" value="BAP28"/>
    <property type="match status" value="1"/>
</dbReference>
<dbReference type="PANTHER" id="PTHR13457:SF1">
    <property type="entry name" value="HEAT REPEAT-CONTAINING PROTEIN 1"/>
    <property type="match status" value="1"/>
</dbReference>
<comment type="subcellular location">
    <subcellularLocation>
        <location evidence="1">Nucleus</location>
        <location evidence="1">Nucleolus</location>
    </subcellularLocation>
</comment>
<gene>
    <name evidence="2" type="ORF">HPB51_017185</name>
</gene>
<accession>A0A9J6EBG3</accession>
<keyword evidence="1" id="KW-0698">rRNA processing</keyword>
<proteinExistence type="inferred from homology"/>
<dbReference type="GO" id="GO:0030686">
    <property type="term" value="C:90S preribosome"/>
    <property type="evidence" value="ECO:0007669"/>
    <property type="project" value="TreeGrafter"/>
</dbReference>
<protein>
    <recommendedName>
        <fullName evidence="1">HEAT repeat-containing protein 1</fullName>
    </recommendedName>
</protein>
<reference evidence="2" key="2">
    <citation type="submission" date="2021-09" db="EMBL/GenBank/DDBJ databases">
        <authorList>
            <person name="Jia N."/>
            <person name="Wang J."/>
            <person name="Shi W."/>
            <person name="Du L."/>
            <person name="Sun Y."/>
            <person name="Zhan W."/>
            <person name="Jiang J."/>
            <person name="Wang Q."/>
            <person name="Zhang B."/>
            <person name="Ji P."/>
            <person name="Sakyi L.B."/>
            <person name="Cui X."/>
            <person name="Yuan T."/>
            <person name="Jiang B."/>
            <person name="Yang W."/>
            <person name="Lam T.T.-Y."/>
            <person name="Chang Q."/>
            <person name="Ding S."/>
            <person name="Wang X."/>
            <person name="Zhu J."/>
            <person name="Ruan X."/>
            <person name="Zhao L."/>
            <person name="Wei J."/>
            <person name="Que T."/>
            <person name="Du C."/>
            <person name="Cheng J."/>
            <person name="Dai P."/>
            <person name="Han X."/>
            <person name="Huang E."/>
            <person name="Gao Y."/>
            <person name="Liu J."/>
            <person name="Shao H."/>
            <person name="Ye R."/>
            <person name="Li L."/>
            <person name="Wei W."/>
            <person name="Wang X."/>
            <person name="Wang C."/>
            <person name="Huo Q."/>
            <person name="Li W."/>
            <person name="Guo W."/>
            <person name="Chen H."/>
            <person name="Chen S."/>
            <person name="Zhou L."/>
            <person name="Zhou L."/>
            <person name="Ni X."/>
            <person name="Tian J."/>
            <person name="Zhou Y."/>
            <person name="Sheng Y."/>
            <person name="Liu T."/>
            <person name="Pan Y."/>
            <person name="Xia L."/>
            <person name="Li J."/>
            <person name="Zhao F."/>
            <person name="Cao W."/>
        </authorList>
    </citation>
    <scope>NUCLEOTIDE SEQUENCE</scope>
    <source>
        <strain evidence="2">Rmic-2018</strain>
        <tissue evidence="2">Larvae</tissue>
    </source>
</reference>
<keyword evidence="1" id="KW-0687">Ribonucleoprotein</keyword>
<dbReference type="InterPro" id="IPR040191">
    <property type="entry name" value="UTP10"/>
</dbReference>
<dbReference type="AlphaFoldDB" id="A0A9J6EBG3"/>
<dbReference type="GO" id="GO:0045943">
    <property type="term" value="P:positive regulation of transcription by RNA polymerase I"/>
    <property type="evidence" value="ECO:0007669"/>
    <property type="project" value="TreeGrafter"/>
</dbReference>
<keyword evidence="3" id="KW-1185">Reference proteome</keyword>
<keyword evidence="1" id="KW-0539">Nucleus</keyword>